<feature type="compositionally biased region" description="Acidic residues" evidence="5">
    <location>
        <begin position="393"/>
        <end position="407"/>
    </location>
</feature>
<keyword evidence="4" id="KW-0539">Nucleus</keyword>
<keyword evidence="1" id="KW-0805">Transcription regulation</keyword>
<evidence type="ECO:0000256" key="2">
    <source>
        <dbReference type="ARBA" id="ARBA00023125"/>
    </source>
</evidence>
<evidence type="ECO:0000256" key="3">
    <source>
        <dbReference type="ARBA" id="ARBA00023163"/>
    </source>
</evidence>
<accession>A0A2P6TD45</accession>
<proteinExistence type="predicted"/>
<feature type="compositionally biased region" description="Basic and acidic residues" evidence="5">
    <location>
        <begin position="143"/>
        <end position="152"/>
    </location>
</feature>
<comment type="caution">
    <text evidence="7">The sequence shown here is derived from an EMBL/GenBank/DDBJ whole genome shotgun (WGS) entry which is preliminary data.</text>
</comment>
<feature type="region of interest" description="Disordered" evidence="5">
    <location>
        <begin position="121"/>
        <end position="173"/>
    </location>
</feature>
<evidence type="ECO:0000256" key="4">
    <source>
        <dbReference type="ARBA" id="ARBA00023242"/>
    </source>
</evidence>
<sequence>MDAAPGAKQAAGGASKLKAEGGGPASPAAVASPAAPAASPLAAATPPSAAPPLAAPSVTPGGGEGGAHLAAIECLLTASPDLALALMLAGGSEAGHSGEGAAAAVAGEGAPEAAAGVGAAAPAPAAKAPPRTKAALRAAAQQRAEKRGEKRQRLSNVTLSETDTGGEEEAPAAPAGAGAAAAAAAAGVAAAAVAAEGAAAAAAEKKPRAKKAKKALAPLGPRRYVCSDITMEILEREGCFDMTEWDATRHLGFGSATVLKKLVLPRLGMKVWPYRKRATMKGIREGLEVYLETHGHHADQEKVAELLVQVRAAEQHVRDNPKVCTDLSKEMTALRQRLYKLKNEEKNGQLAGDKWKHQINMLVNTSDKWKHQINMLVNNTLRDFANAAAAGAEEGEGEGAGEGEEEQ</sequence>
<feature type="compositionally biased region" description="Low complexity" evidence="5">
    <location>
        <begin position="121"/>
        <end position="140"/>
    </location>
</feature>
<protein>
    <submittedName>
        <fullName evidence="7">RWP-RK domain-containing transcription factor isoform B</fullName>
    </submittedName>
</protein>
<evidence type="ECO:0000313" key="8">
    <source>
        <dbReference type="Proteomes" id="UP000239899"/>
    </source>
</evidence>
<dbReference type="OrthoDB" id="10438852at2759"/>
<evidence type="ECO:0000256" key="5">
    <source>
        <dbReference type="SAM" id="MobiDB-lite"/>
    </source>
</evidence>
<evidence type="ECO:0000313" key="7">
    <source>
        <dbReference type="EMBL" id="PRW20565.1"/>
    </source>
</evidence>
<feature type="domain" description="RWP-RK" evidence="6">
    <location>
        <begin position="199"/>
        <end position="301"/>
    </location>
</feature>
<evidence type="ECO:0000259" key="6">
    <source>
        <dbReference type="PROSITE" id="PS51519"/>
    </source>
</evidence>
<name>A0A2P6TD45_CHLSO</name>
<keyword evidence="3" id="KW-0804">Transcription</keyword>
<keyword evidence="8" id="KW-1185">Reference proteome</keyword>
<gene>
    <name evidence="7" type="ORF">C2E21_8948</name>
</gene>
<feature type="compositionally biased region" description="Low complexity" evidence="5">
    <location>
        <begin position="25"/>
        <end position="47"/>
    </location>
</feature>
<dbReference type="GO" id="GO:0003677">
    <property type="term" value="F:DNA binding"/>
    <property type="evidence" value="ECO:0007669"/>
    <property type="project" value="UniProtKB-KW"/>
</dbReference>
<feature type="region of interest" description="Disordered" evidence="5">
    <location>
        <begin position="387"/>
        <end position="407"/>
    </location>
</feature>
<evidence type="ECO:0000256" key="1">
    <source>
        <dbReference type="ARBA" id="ARBA00023015"/>
    </source>
</evidence>
<dbReference type="InterPro" id="IPR003035">
    <property type="entry name" value="RWP-RK_dom"/>
</dbReference>
<dbReference type="AlphaFoldDB" id="A0A2P6TD45"/>
<dbReference type="EMBL" id="LHPG02000023">
    <property type="protein sequence ID" value="PRW20565.1"/>
    <property type="molecule type" value="Genomic_DNA"/>
</dbReference>
<organism evidence="7 8">
    <name type="scientific">Chlorella sorokiniana</name>
    <name type="common">Freshwater green alga</name>
    <dbReference type="NCBI Taxonomy" id="3076"/>
    <lineage>
        <taxon>Eukaryota</taxon>
        <taxon>Viridiplantae</taxon>
        <taxon>Chlorophyta</taxon>
        <taxon>core chlorophytes</taxon>
        <taxon>Trebouxiophyceae</taxon>
        <taxon>Chlorellales</taxon>
        <taxon>Chlorellaceae</taxon>
        <taxon>Chlorella clade</taxon>
        <taxon>Chlorella</taxon>
    </lineage>
</organism>
<dbReference type="PROSITE" id="PS51519">
    <property type="entry name" value="RWP_RK"/>
    <property type="match status" value="1"/>
</dbReference>
<dbReference type="Proteomes" id="UP000239899">
    <property type="component" value="Unassembled WGS sequence"/>
</dbReference>
<reference evidence="7 8" key="1">
    <citation type="journal article" date="2018" name="Plant J.">
        <title>Genome sequences of Chlorella sorokiniana UTEX 1602 and Micractinium conductrix SAG 241.80: implications to maltose excretion by a green alga.</title>
        <authorList>
            <person name="Arriola M.B."/>
            <person name="Velmurugan N."/>
            <person name="Zhang Y."/>
            <person name="Plunkett M.H."/>
            <person name="Hondzo H."/>
            <person name="Barney B.M."/>
        </authorList>
    </citation>
    <scope>NUCLEOTIDE SEQUENCE [LARGE SCALE GENOMIC DNA]</scope>
    <source>
        <strain evidence="8">UTEX 1602</strain>
    </source>
</reference>
<feature type="compositionally biased region" description="Polar residues" evidence="5">
    <location>
        <begin position="154"/>
        <end position="163"/>
    </location>
</feature>
<keyword evidence="2" id="KW-0238">DNA-binding</keyword>
<feature type="compositionally biased region" description="Low complexity" evidence="5">
    <location>
        <begin position="1"/>
        <end position="16"/>
    </location>
</feature>
<feature type="region of interest" description="Disordered" evidence="5">
    <location>
        <begin position="1"/>
        <end position="59"/>
    </location>
</feature>